<keyword evidence="2" id="KW-0949">S-adenosyl-L-methionine</keyword>
<reference evidence="8" key="1">
    <citation type="journal article" date="2019" name="Int. J. Syst. Evol. Microbiol.">
        <title>The Global Catalogue of Microorganisms (GCM) 10K type strain sequencing project: providing services to taxonomists for standard genome sequencing and annotation.</title>
        <authorList>
            <consortium name="The Broad Institute Genomics Platform"/>
            <consortium name="The Broad Institute Genome Sequencing Center for Infectious Disease"/>
            <person name="Wu L."/>
            <person name="Ma J."/>
        </authorList>
    </citation>
    <scope>NUCLEOTIDE SEQUENCE [LARGE SCALE GENOMIC DNA]</scope>
    <source>
        <strain evidence="8">KCTC 15012</strain>
    </source>
</reference>
<dbReference type="EMBL" id="JBHUIY010000037">
    <property type="protein sequence ID" value="MFD2235141.1"/>
    <property type="molecule type" value="Genomic_DNA"/>
</dbReference>
<dbReference type="SFLD" id="SFLDG01067">
    <property type="entry name" value="SPASM/twitch_domain_containing"/>
    <property type="match status" value="1"/>
</dbReference>
<dbReference type="Gene3D" id="3.20.20.70">
    <property type="entry name" value="Aldolase class I"/>
    <property type="match status" value="1"/>
</dbReference>
<comment type="cofactor">
    <cofactor evidence="1">
        <name>[4Fe-4S] cluster</name>
        <dbReference type="ChEBI" id="CHEBI:49883"/>
    </cofactor>
</comment>
<dbReference type="Pfam" id="PF04055">
    <property type="entry name" value="Radical_SAM"/>
    <property type="match status" value="1"/>
</dbReference>
<dbReference type="InterPro" id="IPR007197">
    <property type="entry name" value="rSAM"/>
</dbReference>
<keyword evidence="3" id="KW-0479">Metal-binding</keyword>
<dbReference type="RefSeq" id="WP_377318045.1">
    <property type="nucleotide sequence ID" value="NZ_JBHUIY010000037.1"/>
</dbReference>
<dbReference type="PROSITE" id="PS51918">
    <property type="entry name" value="RADICAL_SAM"/>
    <property type="match status" value="1"/>
</dbReference>
<evidence type="ECO:0000256" key="5">
    <source>
        <dbReference type="ARBA" id="ARBA00023014"/>
    </source>
</evidence>
<dbReference type="InterPro" id="IPR050377">
    <property type="entry name" value="Radical_SAM_PqqE_MftC-like"/>
</dbReference>
<evidence type="ECO:0000313" key="8">
    <source>
        <dbReference type="Proteomes" id="UP001597296"/>
    </source>
</evidence>
<keyword evidence="8" id="KW-1185">Reference proteome</keyword>
<keyword evidence="5" id="KW-0411">Iron-sulfur</keyword>
<dbReference type="InterPro" id="IPR013785">
    <property type="entry name" value="Aldolase_TIM"/>
</dbReference>
<dbReference type="Proteomes" id="UP001597296">
    <property type="component" value="Unassembled WGS sequence"/>
</dbReference>
<evidence type="ECO:0000256" key="2">
    <source>
        <dbReference type="ARBA" id="ARBA00022691"/>
    </source>
</evidence>
<sequence>MSILSSFFSFLTHSLPQKQGKPGGEGSVLTLSLAEEPGDWSRLRRAQLLLLHEPEATEEFLDAVAAKAPDWLGDSDSLLLDAGRFLEGKTWAVPSISSKHLPRVLMVRPTRLTRQRLLKLYQSARKGIFQNTPCLNLDYSESHKILSKYSDYYYQAGLLISDFCNLKCRMCMFHSEDGTDYSFKDLRLPQPKTLMSLDTSRSYLEQLPPGTKVLFSAAGEVFVHKQAGEILEQARHLPIEPMVLTNGLLLDDERIDTILRVGLTNVIISVDGIDPETYRANRVGGELETVLANISRLRERARAAGAKVTIGVNMVMFQSFEGEISRILEFWRGKVDRVGFLAERLDHFGKPRKILTEHSPGIPYCFAPFEGPLLLSDGRIAPCCSVAISSWFIDMPWLYRLDRTPLQDAVRGYRRMLTDPNSPLRGICAACHFGDNSYWLGSRSPFGEIHELADPSAAPPGSIP</sequence>
<feature type="domain" description="Radical SAM core" evidence="6">
    <location>
        <begin position="150"/>
        <end position="384"/>
    </location>
</feature>
<dbReference type="PANTHER" id="PTHR11228:SF7">
    <property type="entry name" value="PQQA PEPTIDE CYCLASE"/>
    <property type="match status" value="1"/>
</dbReference>
<proteinExistence type="predicted"/>
<keyword evidence="4" id="KW-0408">Iron</keyword>
<name>A0ABW5CE07_9PROT</name>
<dbReference type="PANTHER" id="PTHR11228">
    <property type="entry name" value="RADICAL SAM DOMAIN PROTEIN"/>
    <property type="match status" value="1"/>
</dbReference>
<dbReference type="CDD" id="cd01335">
    <property type="entry name" value="Radical_SAM"/>
    <property type="match status" value="1"/>
</dbReference>
<evidence type="ECO:0000259" key="6">
    <source>
        <dbReference type="PROSITE" id="PS51918"/>
    </source>
</evidence>
<dbReference type="SFLD" id="SFLDS00029">
    <property type="entry name" value="Radical_SAM"/>
    <property type="match status" value="1"/>
</dbReference>
<protein>
    <submittedName>
        <fullName evidence="7">Radical SAM/SPASM domain-containing protein</fullName>
    </submittedName>
</protein>
<evidence type="ECO:0000256" key="4">
    <source>
        <dbReference type="ARBA" id="ARBA00023004"/>
    </source>
</evidence>
<gene>
    <name evidence="7" type="ORF">ACFSNB_15110</name>
</gene>
<dbReference type="InterPro" id="IPR058240">
    <property type="entry name" value="rSAM_sf"/>
</dbReference>
<dbReference type="SUPFAM" id="SSF102114">
    <property type="entry name" value="Radical SAM enzymes"/>
    <property type="match status" value="1"/>
</dbReference>
<organism evidence="7 8">
    <name type="scientific">Phaeospirillum tilakii</name>
    <dbReference type="NCBI Taxonomy" id="741673"/>
    <lineage>
        <taxon>Bacteria</taxon>
        <taxon>Pseudomonadati</taxon>
        <taxon>Pseudomonadota</taxon>
        <taxon>Alphaproteobacteria</taxon>
        <taxon>Rhodospirillales</taxon>
        <taxon>Rhodospirillaceae</taxon>
        <taxon>Phaeospirillum</taxon>
    </lineage>
</organism>
<evidence type="ECO:0000313" key="7">
    <source>
        <dbReference type="EMBL" id="MFD2235141.1"/>
    </source>
</evidence>
<comment type="caution">
    <text evidence="7">The sequence shown here is derived from an EMBL/GenBank/DDBJ whole genome shotgun (WGS) entry which is preliminary data.</text>
</comment>
<evidence type="ECO:0000256" key="1">
    <source>
        <dbReference type="ARBA" id="ARBA00001966"/>
    </source>
</evidence>
<accession>A0ABW5CE07</accession>
<evidence type="ECO:0000256" key="3">
    <source>
        <dbReference type="ARBA" id="ARBA00022723"/>
    </source>
</evidence>